<organism evidence="3 4">
    <name type="scientific">Stylonychia lemnae</name>
    <name type="common">Ciliate</name>
    <dbReference type="NCBI Taxonomy" id="5949"/>
    <lineage>
        <taxon>Eukaryota</taxon>
        <taxon>Sar</taxon>
        <taxon>Alveolata</taxon>
        <taxon>Ciliophora</taxon>
        <taxon>Intramacronucleata</taxon>
        <taxon>Spirotrichea</taxon>
        <taxon>Stichotrichia</taxon>
        <taxon>Sporadotrichida</taxon>
        <taxon>Oxytrichidae</taxon>
        <taxon>Stylonychinae</taxon>
        <taxon>Stylonychia</taxon>
    </lineage>
</organism>
<evidence type="ECO:0008006" key="5">
    <source>
        <dbReference type="Google" id="ProtNLM"/>
    </source>
</evidence>
<dbReference type="EMBL" id="CCKQ01013770">
    <property type="protein sequence ID" value="CDW85468.1"/>
    <property type="molecule type" value="Genomic_DNA"/>
</dbReference>
<keyword evidence="4" id="KW-1185">Reference proteome</keyword>
<feature type="transmembrane region" description="Helical" evidence="2">
    <location>
        <begin position="61"/>
        <end position="81"/>
    </location>
</feature>
<sequence>MSRLDPEDIKNAAGERDRELKRKRVIKSFLWWAQGEKQRWNSQNNEERIVVKRQFAYGRMLTLFGLFTNFAVYNCFFTGIYNFRQTELLDMRRVPFIGKFALSSLVAYYMCSKLWENNIYESELYEVALKYRDRYDKSLMPSINQQSNNSNIEEQSSVNTSENNKNLQIA</sequence>
<evidence type="ECO:0000313" key="4">
    <source>
        <dbReference type="Proteomes" id="UP000039865"/>
    </source>
</evidence>
<evidence type="ECO:0000313" key="3">
    <source>
        <dbReference type="EMBL" id="CDW85468.1"/>
    </source>
</evidence>
<reference evidence="3 4" key="1">
    <citation type="submission" date="2014-06" db="EMBL/GenBank/DDBJ databases">
        <authorList>
            <person name="Swart Estienne"/>
        </authorList>
    </citation>
    <scope>NUCLEOTIDE SEQUENCE [LARGE SCALE GENOMIC DNA]</scope>
    <source>
        <strain evidence="3 4">130c</strain>
    </source>
</reference>
<dbReference type="OrthoDB" id="316516at2759"/>
<evidence type="ECO:0000256" key="2">
    <source>
        <dbReference type="SAM" id="Phobius"/>
    </source>
</evidence>
<protein>
    <recommendedName>
        <fullName evidence="5">Transmembrane protein</fullName>
    </recommendedName>
</protein>
<dbReference type="AlphaFoldDB" id="A0A078AXF7"/>
<dbReference type="Proteomes" id="UP000039865">
    <property type="component" value="Unassembled WGS sequence"/>
</dbReference>
<feature type="compositionally biased region" description="Low complexity" evidence="1">
    <location>
        <begin position="142"/>
        <end position="157"/>
    </location>
</feature>
<proteinExistence type="predicted"/>
<feature type="compositionally biased region" description="Polar residues" evidence="1">
    <location>
        <begin position="158"/>
        <end position="170"/>
    </location>
</feature>
<keyword evidence="2" id="KW-0812">Transmembrane</keyword>
<keyword evidence="2" id="KW-1133">Transmembrane helix</keyword>
<keyword evidence="2" id="KW-0472">Membrane</keyword>
<dbReference type="InParanoid" id="A0A078AXF7"/>
<feature type="region of interest" description="Disordered" evidence="1">
    <location>
        <begin position="141"/>
        <end position="170"/>
    </location>
</feature>
<accession>A0A078AXF7</accession>
<gene>
    <name evidence="3" type="primary">Contig15711.g16739</name>
    <name evidence="3" type="ORF">STYLEM_14546</name>
</gene>
<evidence type="ECO:0000256" key="1">
    <source>
        <dbReference type="SAM" id="MobiDB-lite"/>
    </source>
</evidence>
<name>A0A078AXF7_STYLE</name>